<evidence type="ECO:0000259" key="1">
    <source>
        <dbReference type="PROSITE" id="PS51186"/>
    </source>
</evidence>
<dbReference type="Proteomes" id="UP000030185">
    <property type="component" value="Unassembled WGS sequence"/>
</dbReference>
<proteinExistence type="predicted"/>
<dbReference type="OrthoDB" id="1452841at2"/>
<evidence type="ECO:0000313" key="2">
    <source>
        <dbReference type="EMBL" id="GAL85523.1"/>
    </source>
</evidence>
<dbReference type="InterPro" id="IPR016181">
    <property type="entry name" value="Acyl_CoA_acyltransferase"/>
</dbReference>
<gene>
    <name evidence="2" type="ORF">MYP_2752</name>
</gene>
<reference evidence="2 3" key="1">
    <citation type="submission" date="2014-09" db="EMBL/GenBank/DDBJ databases">
        <title>Sporocytophaga myxococcoides PG-01 genome sequencing.</title>
        <authorList>
            <person name="Liu L."/>
            <person name="Gao P.J."/>
            <person name="Chen G.J."/>
            <person name="Wang L.S."/>
        </authorList>
    </citation>
    <scope>NUCLEOTIDE SEQUENCE [LARGE SCALE GENOMIC DNA]</scope>
    <source>
        <strain evidence="2 3">PG-01</strain>
    </source>
</reference>
<dbReference type="STRING" id="153721.MYP_2752"/>
<comment type="caution">
    <text evidence="2">The sequence shown here is derived from an EMBL/GenBank/DDBJ whole genome shotgun (WGS) entry which is preliminary data.</text>
</comment>
<evidence type="ECO:0000313" key="3">
    <source>
        <dbReference type="Proteomes" id="UP000030185"/>
    </source>
</evidence>
<dbReference type="Pfam" id="PF13508">
    <property type="entry name" value="Acetyltransf_7"/>
    <property type="match status" value="1"/>
</dbReference>
<dbReference type="InterPro" id="IPR052523">
    <property type="entry name" value="Trichothecene_AcTrans"/>
</dbReference>
<dbReference type="PANTHER" id="PTHR42791">
    <property type="entry name" value="GNAT FAMILY ACETYLTRANSFERASE"/>
    <property type="match status" value="1"/>
</dbReference>
<dbReference type="RefSeq" id="WP_045464261.1">
    <property type="nucleotide sequence ID" value="NZ_BBLT01000005.1"/>
</dbReference>
<dbReference type="Gene3D" id="3.40.630.30">
    <property type="match status" value="1"/>
</dbReference>
<dbReference type="CDD" id="cd04301">
    <property type="entry name" value="NAT_SF"/>
    <property type="match status" value="1"/>
</dbReference>
<dbReference type="EMBL" id="BBLT01000005">
    <property type="protein sequence ID" value="GAL85523.1"/>
    <property type="molecule type" value="Genomic_DNA"/>
</dbReference>
<dbReference type="InterPro" id="IPR000182">
    <property type="entry name" value="GNAT_dom"/>
</dbReference>
<dbReference type="PROSITE" id="PS51186">
    <property type="entry name" value="GNAT"/>
    <property type="match status" value="1"/>
</dbReference>
<dbReference type="SUPFAM" id="SSF55729">
    <property type="entry name" value="Acyl-CoA N-acyltransferases (Nat)"/>
    <property type="match status" value="1"/>
</dbReference>
<dbReference type="AlphaFoldDB" id="A0A098LH74"/>
<protein>
    <recommendedName>
        <fullName evidence="1">N-acetyltransferase domain-containing protein</fullName>
    </recommendedName>
</protein>
<organism evidence="2 3">
    <name type="scientific">Sporocytophaga myxococcoides</name>
    <dbReference type="NCBI Taxonomy" id="153721"/>
    <lineage>
        <taxon>Bacteria</taxon>
        <taxon>Pseudomonadati</taxon>
        <taxon>Bacteroidota</taxon>
        <taxon>Cytophagia</taxon>
        <taxon>Cytophagales</taxon>
        <taxon>Cytophagaceae</taxon>
        <taxon>Sporocytophaga</taxon>
    </lineage>
</organism>
<dbReference type="PANTHER" id="PTHR42791:SF1">
    <property type="entry name" value="N-ACETYLTRANSFERASE DOMAIN-CONTAINING PROTEIN"/>
    <property type="match status" value="1"/>
</dbReference>
<name>A0A098LH74_9BACT</name>
<sequence>MITAKIEDKSLVVDILTSSFDQNKSVNYVVKQDGKRKERIRKLMEYCFDSCYQNGRVYLSGDRNACALILFPEQEKVSFKSVMNDLRLAFSCIGPERLPKVLARESKVKSNYPKQSIYYLRFIGVHPDFQRNGIGSSLITEIINEARGMRKPIYLETSMMENIKFYKKLGFELFNELHLPHQLYLFRINN</sequence>
<keyword evidence="3" id="KW-1185">Reference proteome</keyword>
<feature type="domain" description="N-acetyltransferase" evidence="1">
    <location>
        <begin position="38"/>
        <end position="189"/>
    </location>
</feature>
<accession>A0A098LH74</accession>
<dbReference type="GO" id="GO:0016747">
    <property type="term" value="F:acyltransferase activity, transferring groups other than amino-acyl groups"/>
    <property type="evidence" value="ECO:0007669"/>
    <property type="project" value="InterPro"/>
</dbReference>
<dbReference type="eggNOG" id="COG0456">
    <property type="taxonomic scope" value="Bacteria"/>
</dbReference>